<protein>
    <submittedName>
        <fullName evidence="11">Rhomboid family intramembrane serine protease</fullName>
    </submittedName>
</protein>
<keyword evidence="3 8" id="KW-0812">Transmembrane</keyword>
<feature type="compositionally biased region" description="Basic residues" evidence="7">
    <location>
        <begin position="237"/>
        <end position="254"/>
    </location>
</feature>
<feature type="transmembrane region" description="Helical" evidence="8">
    <location>
        <begin position="135"/>
        <end position="154"/>
    </location>
</feature>
<evidence type="ECO:0000256" key="7">
    <source>
        <dbReference type="SAM" id="MobiDB-lite"/>
    </source>
</evidence>
<gene>
    <name evidence="11" type="ORF">F3059_06370</name>
</gene>
<dbReference type="InterPro" id="IPR050925">
    <property type="entry name" value="Rhomboid_protease_S54"/>
</dbReference>
<organism evidence="11 12">
    <name type="scientific">Salibacter halophilus</name>
    <dbReference type="NCBI Taxonomy" id="1803916"/>
    <lineage>
        <taxon>Bacteria</taxon>
        <taxon>Pseudomonadati</taxon>
        <taxon>Bacteroidota</taxon>
        <taxon>Flavobacteriia</taxon>
        <taxon>Flavobacteriales</taxon>
        <taxon>Salibacteraceae</taxon>
        <taxon>Salibacter</taxon>
    </lineage>
</organism>
<name>A0A6N6M748_9FLAO</name>
<dbReference type="Proteomes" id="UP000435357">
    <property type="component" value="Unassembled WGS sequence"/>
</dbReference>
<dbReference type="InterPro" id="IPR046483">
    <property type="entry name" value="DUF6576"/>
</dbReference>
<dbReference type="PANTHER" id="PTHR43731">
    <property type="entry name" value="RHOMBOID PROTEASE"/>
    <property type="match status" value="1"/>
</dbReference>
<feature type="domain" description="Peptidase S54 rhomboid" evidence="9">
    <location>
        <begin position="65"/>
        <end position="209"/>
    </location>
</feature>
<dbReference type="Gene3D" id="1.20.1540.10">
    <property type="entry name" value="Rhomboid-like"/>
    <property type="match status" value="1"/>
</dbReference>
<dbReference type="SUPFAM" id="SSF144091">
    <property type="entry name" value="Rhomboid-like"/>
    <property type="match status" value="1"/>
</dbReference>
<evidence type="ECO:0000256" key="1">
    <source>
        <dbReference type="ARBA" id="ARBA00004141"/>
    </source>
</evidence>
<keyword evidence="12" id="KW-1185">Reference proteome</keyword>
<dbReference type="GO" id="GO:0004252">
    <property type="term" value="F:serine-type endopeptidase activity"/>
    <property type="evidence" value="ECO:0007669"/>
    <property type="project" value="InterPro"/>
</dbReference>
<evidence type="ECO:0000259" key="9">
    <source>
        <dbReference type="Pfam" id="PF01694"/>
    </source>
</evidence>
<feature type="transmembrane region" description="Helical" evidence="8">
    <location>
        <begin position="161"/>
        <end position="183"/>
    </location>
</feature>
<feature type="compositionally biased region" description="Basic and acidic residues" evidence="7">
    <location>
        <begin position="258"/>
        <end position="270"/>
    </location>
</feature>
<evidence type="ECO:0000256" key="5">
    <source>
        <dbReference type="ARBA" id="ARBA00022989"/>
    </source>
</evidence>
<dbReference type="GO" id="GO:0016020">
    <property type="term" value="C:membrane"/>
    <property type="evidence" value="ECO:0007669"/>
    <property type="project" value="UniProtKB-SubCell"/>
</dbReference>
<evidence type="ECO:0000313" key="12">
    <source>
        <dbReference type="Proteomes" id="UP000435357"/>
    </source>
</evidence>
<evidence type="ECO:0000256" key="2">
    <source>
        <dbReference type="ARBA" id="ARBA00009045"/>
    </source>
</evidence>
<feature type="transmembrane region" description="Helical" evidence="8">
    <location>
        <begin position="20"/>
        <end position="41"/>
    </location>
</feature>
<comment type="similarity">
    <text evidence="2">Belongs to the peptidase S54 family.</text>
</comment>
<evidence type="ECO:0000256" key="6">
    <source>
        <dbReference type="ARBA" id="ARBA00023136"/>
    </source>
</evidence>
<sequence>MTNNFIVEDLKKVLYGRNHLSKLILINAAVFLVLNIALAIASPATDETILRAIGLPAGILNSILHIWTYFTYMFVHEGFFHFLFNMLWLYWLGRILADIYGQNRVLILYIFGGLAGGVLYVLASVFPSIIPQSSFLIGASGGVLSVMIGAATLLPDFQLRLLFFGNVKLKYLALVGFILSTILDLNANTGGKIAHVGGAGFGLLYGMQLRNGKEITDPIIDFFENIWKVLQPKPKMKVVHKNTKKKSAGKRKASASKGSDRSSMSDDQVQKRIDDILDKISHSGYDSLTSEEKDFLFKMSKR</sequence>
<evidence type="ECO:0000256" key="8">
    <source>
        <dbReference type="SAM" id="Phobius"/>
    </source>
</evidence>
<feature type="transmembrane region" description="Helical" evidence="8">
    <location>
        <begin position="105"/>
        <end position="129"/>
    </location>
</feature>
<dbReference type="OrthoDB" id="680602at2"/>
<evidence type="ECO:0000313" key="11">
    <source>
        <dbReference type="EMBL" id="KAB1064322.1"/>
    </source>
</evidence>
<dbReference type="RefSeq" id="WP_151167359.1">
    <property type="nucleotide sequence ID" value="NZ_WACR01000005.1"/>
</dbReference>
<dbReference type="Pfam" id="PF01694">
    <property type="entry name" value="Rhomboid"/>
    <property type="match status" value="1"/>
</dbReference>
<dbReference type="GO" id="GO:0006508">
    <property type="term" value="P:proteolysis"/>
    <property type="evidence" value="ECO:0007669"/>
    <property type="project" value="UniProtKB-KW"/>
</dbReference>
<evidence type="ECO:0000256" key="4">
    <source>
        <dbReference type="ARBA" id="ARBA00022801"/>
    </source>
</evidence>
<feature type="region of interest" description="Disordered" evidence="7">
    <location>
        <begin position="237"/>
        <end position="270"/>
    </location>
</feature>
<comment type="caution">
    <text evidence="11">The sequence shown here is derived from an EMBL/GenBank/DDBJ whole genome shotgun (WGS) entry which is preliminary data.</text>
</comment>
<dbReference type="EMBL" id="WACR01000005">
    <property type="protein sequence ID" value="KAB1064322.1"/>
    <property type="molecule type" value="Genomic_DNA"/>
</dbReference>
<evidence type="ECO:0000259" key="10">
    <source>
        <dbReference type="Pfam" id="PF20216"/>
    </source>
</evidence>
<evidence type="ECO:0000256" key="3">
    <source>
        <dbReference type="ARBA" id="ARBA00022692"/>
    </source>
</evidence>
<keyword evidence="5 8" id="KW-1133">Transmembrane helix</keyword>
<reference evidence="11 12" key="1">
    <citation type="submission" date="2019-09" db="EMBL/GenBank/DDBJ databases">
        <title>Genomes of Cryomorphaceae.</title>
        <authorList>
            <person name="Bowman J.P."/>
        </authorList>
    </citation>
    <scope>NUCLEOTIDE SEQUENCE [LARGE SCALE GENOMIC DNA]</scope>
    <source>
        <strain evidence="11 12">KCTC 52047</strain>
    </source>
</reference>
<comment type="subcellular location">
    <subcellularLocation>
        <location evidence="1">Membrane</location>
        <topology evidence="1">Multi-pass membrane protein</topology>
    </subcellularLocation>
</comment>
<dbReference type="InterPro" id="IPR035952">
    <property type="entry name" value="Rhomboid-like_sf"/>
</dbReference>
<keyword evidence="6 8" id="KW-0472">Membrane</keyword>
<dbReference type="InterPro" id="IPR022764">
    <property type="entry name" value="Peptidase_S54_rhomboid_dom"/>
</dbReference>
<keyword evidence="11" id="KW-0645">Protease</keyword>
<dbReference type="Pfam" id="PF20216">
    <property type="entry name" value="DUF6576"/>
    <property type="match status" value="1"/>
</dbReference>
<accession>A0A6N6M748</accession>
<keyword evidence="4" id="KW-0378">Hydrolase</keyword>
<proteinExistence type="inferred from homology"/>
<dbReference type="AlphaFoldDB" id="A0A6N6M748"/>
<feature type="transmembrane region" description="Helical" evidence="8">
    <location>
        <begin position="73"/>
        <end position="93"/>
    </location>
</feature>
<feature type="domain" description="DUF6576" evidence="10">
    <location>
        <begin position="268"/>
        <end position="302"/>
    </location>
</feature>
<dbReference type="PANTHER" id="PTHR43731:SF14">
    <property type="entry name" value="PRESENILIN-ASSOCIATED RHOMBOID-LIKE PROTEIN, MITOCHONDRIAL"/>
    <property type="match status" value="1"/>
</dbReference>